<dbReference type="AlphaFoldDB" id="A0A317L686"/>
<keyword evidence="9" id="KW-1185">Reference proteome</keyword>
<comment type="caution">
    <text evidence="8">The sequence shown here is derived from an EMBL/GenBank/DDBJ whole genome shotgun (WGS) entry which is preliminary data.</text>
</comment>
<gene>
    <name evidence="8" type="ORF">DLJ74_04595</name>
</gene>
<keyword evidence="2" id="KW-1003">Cell membrane</keyword>
<dbReference type="RefSeq" id="WP_109983535.1">
    <property type="nucleotide sequence ID" value="NZ_JAJUIE010000030.1"/>
</dbReference>
<evidence type="ECO:0000256" key="4">
    <source>
        <dbReference type="ARBA" id="ARBA00022989"/>
    </source>
</evidence>
<evidence type="ECO:0000256" key="3">
    <source>
        <dbReference type="ARBA" id="ARBA00022692"/>
    </source>
</evidence>
<keyword evidence="3 6" id="KW-0812">Transmembrane</keyword>
<dbReference type="PANTHER" id="PTHR33885:SF3">
    <property type="entry name" value="PHAGE SHOCK PROTEIN C"/>
    <property type="match status" value="1"/>
</dbReference>
<feature type="transmembrane region" description="Helical" evidence="6">
    <location>
        <begin position="34"/>
        <end position="59"/>
    </location>
</feature>
<evidence type="ECO:0000256" key="5">
    <source>
        <dbReference type="ARBA" id="ARBA00023136"/>
    </source>
</evidence>
<dbReference type="InterPro" id="IPR007168">
    <property type="entry name" value="Phageshock_PspC_N"/>
</dbReference>
<feature type="domain" description="Phage shock protein PspC N-terminal" evidence="7">
    <location>
        <begin position="3"/>
        <end position="61"/>
    </location>
</feature>
<protein>
    <submittedName>
        <fullName evidence="8">PspC domain-containing protein</fullName>
    </submittedName>
</protein>
<evidence type="ECO:0000256" key="6">
    <source>
        <dbReference type="SAM" id="Phobius"/>
    </source>
</evidence>
<evidence type="ECO:0000259" key="7">
    <source>
        <dbReference type="Pfam" id="PF04024"/>
    </source>
</evidence>
<accession>A0A317L686</accession>
<sequence>MGKKLYRSDHDKMLAGVLGGVAELTDLDATILRIIYVILTIFTAGFPLFVLYIASAIIIPRREAE</sequence>
<dbReference type="Pfam" id="PF04024">
    <property type="entry name" value="PspC"/>
    <property type="match status" value="1"/>
</dbReference>
<keyword evidence="4 6" id="KW-1133">Transmembrane helix</keyword>
<keyword evidence="5 6" id="KW-0472">Membrane</keyword>
<dbReference type="InterPro" id="IPR052027">
    <property type="entry name" value="PspC"/>
</dbReference>
<name>A0A317L686_9BACI</name>
<dbReference type="GO" id="GO:0005886">
    <property type="term" value="C:plasma membrane"/>
    <property type="evidence" value="ECO:0007669"/>
    <property type="project" value="UniProtKB-SubCell"/>
</dbReference>
<dbReference type="EMBL" id="QGTD01000005">
    <property type="protein sequence ID" value="PWU69269.1"/>
    <property type="molecule type" value="Genomic_DNA"/>
</dbReference>
<dbReference type="Proteomes" id="UP000245624">
    <property type="component" value="Unassembled WGS sequence"/>
</dbReference>
<proteinExistence type="predicted"/>
<dbReference type="PANTHER" id="PTHR33885">
    <property type="entry name" value="PHAGE SHOCK PROTEIN C"/>
    <property type="match status" value="1"/>
</dbReference>
<evidence type="ECO:0000313" key="9">
    <source>
        <dbReference type="Proteomes" id="UP000245624"/>
    </source>
</evidence>
<evidence type="ECO:0000313" key="8">
    <source>
        <dbReference type="EMBL" id="PWU69269.1"/>
    </source>
</evidence>
<evidence type="ECO:0000256" key="2">
    <source>
        <dbReference type="ARBA" id="ARBA00022475"/>
    </source>
</evidence>
<evidence type="ECO:0000256" key="1">
    <source>
        <dbReference type="ARBA" id="ARBA00004162"/>
    </source>
</evidence>
<reference evidence="8 9" key="1">
    <citation type="submission" date="2018-05" db="EMBL/GenBank/DDBJ databases">
        <title>Genomic analysis of Gracilibacillus dipsosauri DD1 reveals novel features of a salt-tolerant amylase.</title>
        <authorList>
            <person name="Deutch C.E."/>
            <person name="Yang S."/>
        </authorList>
    </citation>
    <scope>NUCLEOTIDE SEQUENCE [LARGE SCALE GENOMIC DNA]</scope>
    <source>
        <strain evidence="8 9">DD1</strain>
    </source>
</reference>
<dbReference type="OrthoDB" id="9815286at2"/>
<organism evidence="8 9">
    <name type="scientific">Gracilibacillus dipsosauri</name>
    <dbReference type="NCBI Taxonomy" id="178340"/>
    <lineage>
        <taxon>Bacteria</taxon>
        <taxon>Bacillati</taxon>
        <taxon>Bacillota</taxon>
        <taxon>Bacilli</taxon>
        <taxon>Bacillales</taxon>
        <taxon>Bacillaceae</taxon>
        <taxon>Gracilibacillus</taxon>
    </lineage>
</organism>
<comment type="subcellular location">
    <subcellularLocation>
        <location evidence="1">Cell membrane</location>
        <topology evidence="1">Single-pass membrane protein</topology>
    </subcellularLocation>
</comment>